<dbReference type="RefSeq" id="WP_149855332.1">
    <property type="nucleotide sequence ID" value="NZ_VUOB01000175.1"/>
</dbReference>
<dbReference type="Proteomes" id="UP000323454">
    <property type="component" value="Unassembled WGS sequence"/>
</dbReference>
<name>A0A5B2W2R6_9PSEU</name>
<accession>A0A5B2W2R6</accession>
<gene>
    <name evidence="2" type="ORF">F0L68_41090</name>
</gene>
<evidence type="ECO:0000256" key="1">
    <source>
        <dbReference type="SAM" id="MobiDB-lite"/>
    </source>
</evidence>
<sequence length="157" mass="16360">MSPRTAALTQAKEAARARKARADHEAEDARRRRDAAELAAGTEFEVHRLARGEVRRAERDCEVAMGRAVLALLELDNTVERVAELTGQDAKEVRRLRALAAEAGSATPQAAPPAPRRSRATPTTETTPVPVVDAGAASASAPAAAGGPEPAGVTAPQ</sequence>
<feature type="region of interest" description="Disordered" evidence="1">
    <location>
        <begin position="100"/>
        <end position="157"/>
    </location>
</feature>
<dbReference type="AlphaFoldDB" id="A0A5B2W2R6"/>
<keyword evidence="3" id="KW-1185">Reference proteome</keyword>
<organism evidence="2 3">
    <name type="scientific">Solihabitans fulvus</name>
    <dbReference type="NCBI Taxonomy" id="1892852"/>
    <lineage>
        <taxon>Bacteria</taxon>
        <taxon>Bacillati</taxon>
        <taxon>Actinomycetota</taxon>
        <taxon>Actinomycetes</taxon>
        <taxon>Pseudonocardiales</taxon>
        <taxon>Pseudonocardiaceae</taxon>
        <taxon>Solihabitans</taxon>
    </lineage>
</organism>
<reference evidence="2 3" key="1">
    <citation type="submission" date="2019-09" db="EMBL/GenBank/DDBJ databases">
        <title>Goodfellowia gen. nov., a new genus of the Pseudonocardineae related to Actinoalloteichus, containing Goodfellowia coeruleoviolacea gen. nov., comb. nov. gen. nov., comb. nov.</title>
        <authorList>
            <person name="Labeda D."/>
        </authorList>
    </citation>
    <scope>NUCLEOTIDE SEQUENCE [LARGE SCALE GENOMIC DNA]</scope>
    <source>
        <strain evidence="2 3">AN110305</strain>
    </source>
</reference>
<comment type="caution">
    <text evidence="2">The sequence shown here is derived from an EMBL/GenBank/DDBJ whole genome shotgun (WGS) entry which is preliminary data.</text>
</comment>
<evidence type="ECO:0000313" key="3">
    <source>
        <dbReference type="Proteomes" id="UP000323454"/>
    </source>
</evidence>
<evidence type="ECO:0000313" key="2">
    <source>
        <dbReference type="EMBL" id="KAA2245901.1"/>
    </source>
</evidence>
<feature type="compositionally biased region" description="Low complexity" evidence="1">
    <location>
        <begin position="120"/>
        <end position="157"/>
    </location>
</feature>
<proteinExistence type="predicted"/>
<feature type="compositionally biased region" description="Low complexity" evidence="1">
    <location>
        <begin position="100"/>
        <end position="109"/>
    </location>
</feature>
<feature type="compositionally biased region" description="Basic and acidic residues" evidence="1">
    <location>
        <begin position="13"/>
        <end position="33"/>
    </location>
</feature>
<protein>
    <submittedName>
        <fullName evidence="2">Uncharacterized protein</fullName>
    </submittedName>
</protein>
<reference evidence="2 3" key="2">
    <citation type="submission" date="2019-09" db="EMBL/GenBank/DDBJ databases">
        <authorList>
            <person name="Jin C."/>
        </authorList>
    </citation>
    <scope>NUCLEOTIDE SEQUENCE [LARGE SCALE GENOMIC DNA]</scope>
    <source>
        <strain evidence="2 3">AN110305</strain>
    </source>
</reference>
<feature type="region of interest" description="Disordered" evidence="1">
    <location>
        <begin position="1"/>
        <end position="33"/>
    </location>
</feature>
<dbReference type="EMBL" id="VUOB01000175">
    <property type="protein sequence ID" value="KAA2245901.1"/>
    <property type="molecule type" value="Genomic_DNA"/>
</dbReference>